<feature type="transmembrane region" description="Helical" evidence="7">
    <location>
        <begin position="66"/>
        <end position="84"/>
    </location>
</feature>
<evidence type="ECO:0000256" key="3">
    <source>
        <dbReference type="ARBA" id="ARBA00022475"/>
    </source>
</evidence>
<dbReference type="PANTHER" id="PTHR42775:SF1">
    <property type="entry name" value="PERMEASE RV2963-RELATED"/>
    <property type="match status" value="1"/>
</dbReference>
<gene>
    <name evidence="8" type="ORF">GWK36_02955</name>
</gene>
<evidence type="ECO:0000256" key="5">
    <source>
        <dbReference type="ARBA" id="ARBA00022989"/>
    </source>
</evidence>
<evidence type="ECO:0000256" key="1">
    <source>
        <dbReference type="ARBA" id="ARBA00004651"/>
    </source>
</evidence>
<dbReference type="Pfam" id="PF03773">
    <property type="entry name" value="ArsP_1"/>
    <property type="match status" value="1"/>
</dbReference>
<protein>
    <submittedName>
        <fullName evidence="8">Permease</fullName>
    </submittedName>
</protein>
<evidence type="ECO:0000256" key="4">
    <source>
        <dbReference type="ARBA" id="ARBA00022692"/>
    </source>
</evidence>
<feature type="transmembrane region" description="Helical" evidence="7">
    <location>
        <begin position="133"/>
        <end position="155"/>
    </location>
</feature>
<dbReference type="InterPro" id="IPR005524">
    <property type="entry name" value="DUF318"/>
</dbReference>
<keyword evidence="4 7" id="KW-0812">Transmembrane</keyword>
<feature type="transmembrane region" description="Helical" evidence="7">
    <location>
        <begin position="162"/>
        <end position="181"/>
    </location>
</feature>
<feature type="transmembrane region" description="Helical" evidence="7">
    <location>
        <begin position="261"/>
        <end position="283"/>
    </location>
</feature>
<keyword evidence="3" id="KW-1003">Cell membrane</keyword>
<feature type="transmembrane region" description="Helical" evidence="7">
    <location>
        <begin position="323"/>
        <end position="344"/>
    </location>
</feature>
<dbReference type="InterPro" id="IPR053166">
    <property type="entry name" value="UPF0718_permease"/>
</dbReference>
<dbReference type="GO" id="GO:0005886">
    <property type="term" value="C:plasma membrane"/>
    <property type="evidence" value="ECO:0007669"/>
    <property type="project" value="UniProtKB-SubCell"/>
</dbReference>
<evidence type="ECO:0000256" key="2">
    <source>
        <dbReference type="ARBA" id="ARBA00006386"/>
    </source>
</evidence>
<comment type="subcellular location">
    <subcellularLocation>
        <location evidence="1">Cell membrane</location>
        <topology evidence="1">Multi-pass membrane protein</topology>
    </subcellularLocation>
</comment>
<feature type="transmembrane region" description="Helical" evidence="7">
    <location>
        <begin position="289"/>
        <end position="311"/>
    </location>
</feature>
<evidence type="ECO:0000256" key="7">
    <source>
        <dbReference type="SAM" id="Phobius"/>
    </source>
</evidence>
<dbReference type="KEGG" id="cjap:GWK36_02955"/>
<reference evidence="9" key="1">
    <citation type="submission" date="2020-01" db="EMBL/GenBank/DDBJ databases">
        <title>Caldichromatium gen. nov., sp. nov., a thermophilic purple sulfur bacterium member of the family Chromatiaceae isolated from Nakabusa hot spring, Japan.</title>
        <authorList>
            <person name="Saini M.K."/>
            <person name="Hanada S."/>
            <person name="Tank M."/>
        </authorList>
    </citation>
    <scope>NUCLEOTIDE SEQUENCE [LARGE SCALE GENOMIC DNA]</scope>
    <source>
        <strain evidence="9">No.7</strain>
    </source>
</reference>
<dbReference type="Proteomes" id="UP000502699">
    <property type="component" value="Chromosome"/>
</dbReference>
<dbReference type="PANTHER" id="PTHR42775">
    <property type="entry name" value="PERMEASE RV2963-RELATED"/>
    <property type="match status" value="1"/>
</dbReference>
<proteinExistence type="inferred from homology"/>
<keyword evidence="6 7" id="KW-0472">Membrane</keyword>
<keyword evidence="5 7" id="KW-1133">Transmembrane helix</keyword>
<dbReference type="EMBL" id="CP048029">
    <property type="protein sequence ID" value="QIK39078.1"/>
    <property type="molecule type" value="Genomic_DNA"/>
</dbReference>
<organism evidence="8 9">
    <name type="scientific">Caldichromatium japonicum</name>
    <dbReference type="NCBI Taxonomy" id="2699430"/>
    <lineage>
        <taxon>Bacteria</taxon>
        <taxon>Pseudomonadati</taxon>
        <taxon>Pseudomonadota</taxon>
        <taxon>Gammaproteobacteria</taxon>
        <taxon>Chromatiales</taxon>
        <taxon>Chromatiaceae</taxon>
        <taxon>Caldichromatium</taxon>
    </lineage>
</organism>
<evidence type="ECO:0000256" key="6">
    <source>
        <dbReference type="ARBA" id="ARBA00023136"/>
    </source>
</evidence>
<evidence type="ECO:0000313" key="8">
    <source>
        <dbReference type="EMBL" id="QIK39078.1"/>
    </source>
</evidence>
<dbReference type="AlphaFoldDB" id="A0A6G7VGV5"/>
<sequence length="348" mass="37108">MTPTATHEPQRLAPWLAGLPLAAVLWVLLYAHLTEIADLAIAALGLSRATHLGEAVHFFLYDTPKVLLLLTGIVFLMGVIQTFFAPERTRALLAGRRLGVGNAMAASLGIVTPFCSCSAVPLFIGFVSAGVPLGVTFSFLIAAPMVNEVALALLLGLFGWKVALLYLGLGLLVAIVAGLVIGELKMERHLEDWVRAIHLGEATAASGSDQRWPERLHAGLKHVREIVGRVWPYVLIGIGLGALIHGYVPEDFMAAFMGRDVWWAVPTAVVLGVPMYTNAAGIIPIVEALIGKGAALGTTLAFMMSVIALSAPEMLILRKVLKWPLIATFVAVVATGILLVGYVFNLVL</sequence>
<feature type="transmembrane region" description="Helical" evidence="7">
    <location>
        <begin position="230"/>
        <end position="249"/>
    </location>
</feature>
<feature type="transmembrane region" description="Helical" evidence="7">
    <location>
        <begin position="105"/>
        <end position="127"/>
    </location>
</feature>
<comment type="similarity">
    <text evidence="2">Belongs to the UPF0718 family.</text>
</comment>
<feature type="transmembrane region" description="Helical" evidence="7">
    <location>
        <begin position="12"/>
        <end position="32"/>
    </location>
</feature>
<name>A0A6G7VGV5_9GAMM</name>
<keyword evidence="9" id="KW-1185">Reference proteome</keyword>
<evidence type="ECO:0000313" key="9">
    <source>
        <dbReference type="Proteomes" id="UP000502699"/>
    </source>
</evidence>
<accession>A0A6G7VGV5</accession>